<comment type="caution">
    <text evidence="2">The sequence shown here is derived from an EMBL/GenBank/DDBJ whole genome shotgun (WGS) entry which is preliminary data.</text>
</comment>
<dbReference type="InterPro" id="IPR006580">
    <property type="entry name" value="Znf_TTF"/>
</dbReference>
<organism evidence="2 3">
    <name type="scientific">Cephalotus follicularis</name>
    <name type="common">Albany pitcher plant</name>
    <dbReference type="NCBI Taxonomy" id="3775"/>
    <lineage>
        <taxon>Eukaryota</taxon>
        <taxon>Viridiplantae</taxon>
        <taxon>Streptophyta</taxon>
        <taxon>Embryophyta</taxon>
        <taxon>Tracheophyta</taxon>
        <taxon>Spermatophyta</taxon>
        <taxon>Magnoliopsida</taxon>
        <taxon>eudicotyledons</taxon>
        <taxon>Gunneridae</taxon>
        <taxon>Pentapetalae</taxon>
        <taxon>rosids</taxon>
        <taxon>fabids</taxon>
        <taxon>Oxalidales</taxon>
        <taxon>Cephalotaceae</taxon>
        <taxon>Cephalotus</taxon>
    </lineage>
</organism>
<sequence>EVDLDNLPIDHGLGPKILEYHPNDRDAVRRTYLLKIRPCQPRKHNFPQRNISNVSRRFNPAWFNEYGNWLEYSISKDAAFCFCCYLFKHDIGKQGDDDSFVLDGFRSWHKKERFNSHVGAPNSAHNKSWKKCEDFMNQNQHIQDALVKQSNQARSEYRARLTNSIDCIRFLLHQGLAFRGHDESDTSHNQGNFFELLQFLADHNESINKVVLQNAPNNIKLISHDIQNDIISVAANETVNAIIKDLGGELFAIVVDESLDVSNKEQMAIVLRYVNKNGCVIERFLSILHVLDTTALSLKVAIESLFSKHGLSMSRIHGQGYDGASNMRGEFNGLKSLITKENKCAFYIHCFAHQLQLTLVAKNVEYIDSLFNLVVNLLNVVGASCKRHELLRQSQAARVTEALRNGELTSGRGLNQETSLKRACDTRWGSHYGTLLNLITIFSSIIYVLENIADDGSNTEQRGEARVLLQLAQSFDFIFNLQLMRNVLGITNELSQVLQRKDHDIVNVMALVPISKQRLQKIVYPLVYLLVKLTLILPVATASMERVFSAMKYVKNRLCNRMRDSLMNNCLVMYIEKYVFSSVDNETVIHHFQK</sequence>
<dbReference type="SUPFAM" id="SSF53098">
    <property type="entry name" value="Ribonuclease H-like"/>
    <property type="match status" value="1"/>
</dbReference>
<dbReference type="PANTHER" id="PTHR11697:SF230">
    <property type="entry name" value="ZINC FINGER, MYM DOMAIN CONTAINING 1"/>
    <property type="match status" value="1"/>
</dbReference>
<accession>A0A1Q3AV68</accession>
<dbReference type="InterPro" id="IPR055298">
    <property type="entry name" value="AtLOH3-like"/>
</dbReference>
<dbReference type="AlphaFoldDB" id="A0A1Q3AV68"/>
<reference evidence="3" key="1">
    <citation type="submission" date="2016-04" db="EMBL/GenBank/DDBJ databases">
        <title>Cephalotus genome sequencing.</title>
        <authorList>
            <person name="Fukushima K."/>
            <person name="Hasebe M."/>
            <person name="Fang X."/>
        </authorList>
    </citation>
    <scope>NUCLEOTIDE SEQUENCE [LARGE SCALE GENOMIC DNA]</scope>
    <source>
        <strain evidence="3">cv. St1</strain>
    </source>
</reference>
<dbReference type="EMBL" id="BDDD01000119">
    <property type="protein sequence ID" value="GAV59575.1"/>
    <property type="molecule type" value="Genomic_DNA"/>
</dbReference>
<feature type="non-terminal residue" evidence="2">
    <location>
        <position position="1"/>
    </location>
</feature>
<gene>
    <name evidence="2" type="ORF">CFOL_v3_03106</name>
</gene>
<dbReference type="InterPro" id="IPR008906">
    <property type="entry name" value="HATC_C_dom"/>
</dbReference>
<dbReference type="InParanoid" id="A0A1Q3AV68"/>
<dbReference type="Pfam" id="PF14291">
    <property type="entry name" value="DUF4371"/>
    <property type="match status" value="1"/>
</dbReference>
<dbReference type="Pfam" id="PF05699">
    <property type="entry name" value="Dimer_Tnp_hAT"/>
    <property type="match status" value="1"/>
</dbReference>
<dbReference type="InterPro" id="IPR025398">
    <property type="entry name" value="DUF4371"/>
</dbReference>
<evidence type="ECO:0000313" key="2">
    <source>
        <dbReference type="EMBL" id="GAV59575.1"/>
    </source>
</evidence>
<dbReference type="GO" id="GO:0046983">
    <property type="term" value="F:protein dimerization activity"/>
    <property type="evidence" value="ECO:0007669"/>
    <property type="project" value="InterPro"/>
</dbReference>
<name>A0A1Q3AV68_CEPFO</name>
<proteinExistence type="predicted"/>
<dbReference type="Proteomes" id="UP000187406">
    <property type="component" value="Unassembled WGS sequence"/>
</dbReference>
<evidence type="ECO:0000313" key="3">
    <source>
        <dbReference type="Proteomes" id="UP000187406"/>
    </source>
</evidence>
<keyword evidence="3" id="KW-1185">Reference proteome</keyword>
<dbReference type="PANTHER" id="PTHR11697">
    <property type="entry name" value="GENERAL TRANSCRIPTION FACTOR 2-RELATED ZINC FINGER PROTEIN"/>
    <property type="match status" value="1"/>
</dbReference>
<dbReference type="OrthoDB" id="1929285at2759"/>
<dbReference type="SMART" id="SM00597">
    <property type="entry name" value="ZnF_TTF"/>
    <property type="match status" value="1"/>
</dbReference>
<feature type="domain" description="TTF-type" evidence="1">
    <location>
        <begin position="54"/>
        <end position="148"/>
    </location>
</feature>
<dbReference type="InterPro" id="IPR012337">
    <property type="entry name" value="RNaseH-like_sf"/>
</dbReference>
<evidence type="ECO:0000259" key="1">
    <source>
        <dbReference type="SMART" id="SM00597"/>
    </source>
</evidence>
<protein>
    <submittedName>
        <fullName evidence="2">Dimer_Tnp_hAT domain-containing protein/DUF4371 domain-containing protein</fullName>
    </submittedName>
</protein>